<feature type="transmembrane region" description="Helical" evidence="9">
    <location>
        <begin position="92"/>
        <end position="118"/>
    </location>
</feature>
<accession>A0ABV6M7H2</accession>
<comment type="caution">
    <text evidence="11">The sequence shown here is derived from an EMBL/GenBank/DDBJ whole genome shotgun (WGS) entry which is preliminary data.</text>
</comment>
<feature type="transmembrane region" description="Helical" evidence="9">
    <location>
        <begin position="130"/>
        <end position="150"/>
    </location>
</feature>
<dbReference type="GO" id="GO:0004824">
    <property type="term" value="F:lysine-tRNA ligase activity"/>
    <property type="evidence" value="ECO:0007669"/>
    <property type="project" value="UniProtKB-EC"/>
</dbReference>
<evidence type="ECO:0000256" key="7">
    <source>
        <dbReference type="ARBA" id="ARBA00023146"/>
    </source>
</evidence>
<keyword evidence="2 11" id="KW-0436">Ligase</keyword>
<feature type="transmembrane region" description="Helical" evidence="9">
    <location>
        <begin position="33"/>
        <end position="54"/>
    </location>
</feature>
<dbReference type="InterPro" id="IPR044136">
    <property type="entry name" value="Lys-tRNA-ligase_II_N"/>
</dbReference>
<dbReference type="Pfam" id="PF01336">
    <property type="entry name" value="tRNA_anti-codon"/>
    <property type="match status" value="1"/>
</dbReference>
<evidence type="ECO:0000256" key="4">
    <source>
        <dbReference type="ARBA" id="ARBA00022741"/>
    </source>
</evidence>
<dbReference type="Pfam" id="PF09924">
    <property type="entry name" value="LPG_synthase_C"/>
    <property type="match status" value="1"/>
</dbReference>
<comment type="subcellular location">
    <subcellularLocation>
        <location evidence="1">Membrane</location>
        <topology evidence="1">Multi-pass membrane protein</topology>
    </subcellularLocation>
</comment>
<protein>
    <submittedName>
        <fullName evidence="11">Lysine--tRNA ligase</fullName>
        <ecNumber evidence="11">6.1.1.6</ecNumber>
    </submittedName>
</protein>
<dbReference type="PANTHER" id="PTHR42918:SF15">
    <property type="entry name" value="LYSINE--TRNA LIGASE, CHLOROPLASTIC_MITOCHONDRIAL"/>
    <property type="match status" value="1"/>
</dbReference>
<sequence>MTATLDPPLTRAETPATTATAAPRPRAARVPQLFAAILWAVAVIAALTAVAGVFTDEVRRDLGTPLVPVPANLGYAAFAALLATATALRRRIAYAVLVAYFAVAVAVGVALVAVPASWLSEAGIGTGDRTVTAIHGAVAALALLVLVAARRDFTARMRPGRPGFAAIVLAVLAAAGVGLGYLLVTAAPGELGGAGQRVAYAAEKVLGGAVVDPGRDARPPGWVDLLLGLAGALALLAALWTLRRAQRSSAVLPAAAEERIRGLLSRYGDRDSLGYLATRRDHLAAFSPTGKSAVSYRVVHGLGLATGDPIGDPAAWGPAVEAWLAEARTYAWTPAVTGASEEGAVAYARAGLVATRTGDEAILHTGEFTLDGRSMRPVRQAVSRVERAGYTAQVRRLSDVPDEELKVAAALARSWGGAGALGRLGGPGDGRCVLVEARDGEGAPRALLSLLPWGGHGLSLDLVARHPEADPGVVEFLVAALMRAAPRLRVDAVSLGVAVEGDGRYARTARYQPQWTPRYACAPGAADLARIRRAAAVPTALVATGTATTADAGPATDADPDRCEQAKVRLGKRERLIEAGIDPYPAGFPRTDNTVAVTIRHEGLPPDTRTGETASVAGRIVLMRDHGGVCFATLRDWTGDLQVMVDDDLDAWRSTVDIGDHVGVRGEVVTSRRGGLSVRAEAWQLTAKCLRPLPDKRHGLAGPEARVRRRYLDLITSAEARDVLRARSAAVRSLRDTLIDRGYLEVETPVLRRVPAGDAARPFTTRAGAYDLRLYLRVGPGRYLRRLAVGGVERVFELGRSFRDEGADAKHNPEFTLLSAYQAYADHRTMRALAQTLVQRAALAAYGSTVAYRPGPHGTTIEYDLTGQWPVVPFYQALSAALGEYVSTDTGVSTLRRMAGAAGVPCGEREDRGALLREMYERLVAARTTAPVFYVDFPVEVSPLARAHPTDARLVERWDLVAYGTEIGTGRSELTDPVEQRRRLADAAAADPEAAEMDEDYLQALEYAMPPTGGLALGADRVVMLLTGRSIRETLPFPLVRESRRQA</sequence>
<evidence type="ECO:0000313" key="11">
    <source>
        <dbReference type="EMBL" id="MFC0530660.1"/>
    </source>
</evidence>
<keyword evidence="5" id="KW-0067">ATP-binding</keyword>
<dbReference type="InterPro" id="IPR024320">
    <property type="entry name" value="LPG_synthase_C"/>
</dbReference>
<keyword evidence="7" id="KW-0030">Aminoacyl-tRNA synthetase</keyword>
<organism evidence="11 12">
    <name type="scientific">Phytohabitans kaempferiae</name>
    <dbReference type="NCBI Taxonomy" id="1620943"/>
    <lineage>
        <taxon>Bacteria</taxon>
        <taxon>Bacillati</taxon>
        <taxon>Actinomycetota</taxon>
        <taxon>Actinomycetes</taxon>
        <taxon>Micromonosporales</taxon>
        <taxon>Micromonosporaceae</taxon>
    </lineage>
</organism>
<feature type="compositionally biased region" description="Low complexity" evidence="8">
    <location>
        <begin position="7"/>
        <end position="23"/>
    </location>
</feature>
<dbReference type="EMBL" id="JBHLUH010000049">
    <property type="protein sequence ID" value="MFC0530660.1"/>
    <property type="molecule type" value="Genomic_DNA"/>
</dbReference>
<dbReference type="RefSeq" id="WP_377253833.1">
    <property type="nucleotide sequence ID" value="NZ_JBHLUH010000049.1"/>
</dbReference>
<evidence type="ECO:0000256" key="8">
    <source>
        <dbReference type="SAM" id="MobiDB-lite"/>
    </source>
</evidence>
<evidence type="ECO:0000256" key="9">
    <source>
        <dbReference type="SAM" id="Phobius"/>
    </source>
</evidence>
<dbReference type="PROSITE" id="PS50862">
    <property type="entry name" value="AA_TRNA_LIGASE_II"/>
    <property type="match status" value="1"/>
</dbReference>
<keyword evidence="12" id="KW-1185">Reference proteome</keyword>
<dbReference type="PANTHER" id="PTHR42918">
    <property type="entry name" value="LYSYL-TRNA SYNTHETASE"/>
    <property type="match status" value="1"/>
</dbReference>
<dbReference type="InterPro" id="IPR045864">
    <property type="entry name" value="aa-tRNA-synth_II/BPL/LPL"/>
</dbReference>
<dbReference type="InterPro" id="IPR004365">
    <property type="entry name" value="NA-bd_OB_tRNA"/>
</dbReference>
<dbReference type="NCBIfam" id="NF001756">
    <property type="entry name" value="PRK00484.1"/>
    <property type="match status" value="1"/>
</dbReference>
<reference evidence="11 12" key="1">
    <citation type="submission" date="2024-09" db="EMBL/GenBank/DDBJ databases">
        <authorList>
            <person name="Sun Q."/>
            <person name="Mori K."/>
        </authorList>
    </citation>
    <scope>NUCLEOTIDE SEQUENCE [LARGE SCALE GENOMIC DNA]</scope>
    <source>
        <strain evidence="11 12">TBRC 3947</strain>
    </source>
</reference>
<evidence type="ECO:0000256" key="1">
    <source>
        <dbReference type="ARBA" id="ARBA00004141"/>
    </source>
</evidence>
<dbReference type="InterPro" id="IPR006195">
    <property type="entry name" value="aa-tRNA-synth_II"/>
</dbReference>
<evidence type="ECO:0000256" key="6">
    <source>
        <dbReference type="ARBA" id="ARBA00022989"/>
    </source>
</evidence>
<proteinExistence type="predicted"/>
<feature type="transmembrane region" description="Helical" evidence="9">
    <location>
        <begin position="66"/>
        <end position="85"/>
    </location>
</feature>
<evidence type="ECO:0000259" key="10">
    <source>
        <dbReference type="PROSITE" id="PS50862"/>
    </source>
</evidence>
<dbReference type="Gene3D" id="3.30.930.10">
    <property type="entry name" value="Bira Bifunctional Protein, Domain 2"/>
    <property type="match status" value="1"/>
</dbReference>
<dbReference type="SUPFAM" id="SSF55681">
    <property type="entry name" value="Class II aaRS and biotin synthetases"/>
    <property type="match status" value="1"/>
</dbReference>
<feature type="domain" description="Aminoacyl-transfer RNA synthetases class-II family profile" evidence="10">
    <location>
        <begin position="724"/>
        <end position="1036"/>
    </location>
</feature>
<evidence type="ECO:0000313" key="12">
    <source>
        <dbReference type="Proteomes" id="UP001589867"/>
    </source>
</evidence>
<dbReference type="PRINTS" id="PR00982">
    <property type="entry name" value="TRNASYNTHLYS"/>
</dbReference>
<evidence type="ECO:0000256" key="3">
    <source>
        <dbReference type="ARBA" id="ARBA00022692"/>
    </source>
</evidence>
<dbReference type="Proteomes" id="UP001589867">
    <property type="component" value="Unassembled WGS sequence"/>
</dbReference>
<feature type="transmembrane region" description="Helical" evidence="9">
    <location>
        <begin position="162"/>
        <end position="184"/>
    </location>
</feature>
<gene>
    <name evidence="11" type="ORF">ACFFIA_23640</name>
</gene>
<keyword evidence="6 9" id="KW-1133">Transmembrane helix</keyword>
<dbReference type="EC" id="6.1.1.6" evidence="11"/>
<dbReference type="InterPro" id="IPR004364">
    <property type="entry name" value="Aa-tRNA-synt_II"/>
</dbReference>
<keyword evidence="4" id="KW-0547">Nucleotide-binding</keyword>
<keyword evidence="3 9" id="KW-0812">Transmembrane</keyword>
<feature type="region of interest" description="Disordered" evidence="8">
    <location>
        <begin position="1"/>
        <end position="23"/>
    </location>
</feature>
<dbReference type="InterPro" id="IPR012340">
    <property type="entry name" value="NA-bd_OB-fold"/>
</dbReference>
<evidence type="ECO:0000256" key="5">
    <source>
        <dbReference type="ARBA" id="ARBA00022840"/>
    </source>
</evidence>
<keyword evidence="9" id="KW-0472">Membrane</keyword>
<dbReference type="InterPro" id="IPR031553">
    <property type="entry name" value="tRNA-synt_2_TM"/>
</dbReference>
<dbReference type="Pfam" id="PF16995">
    <property type="entry name" value="tRNA-synt_2_TM"/>
    <property type="match status" value="1"/>
</dbReference>
<evidence type="ECO:0000256" key="2">
    <source>
        <dbReference type="ARBA" id="ARBA00022598"/>
    </source>
</evidence>
<dbReference type="CDD" id="cd04322">
    <property type="entry name" value="LysRS_N"/>
    <property type="match status" value="1"/>
</dbReference>
<dbReference type="Pfam" id="PF00152">
    <property type="entry name" value="tRNA-synt_2"/>
    <property type="match status" value="1"/>
</dbReference>
<name>A0ABV6M7H2_9ACTN</name>
<dbReference type="SUPFAM" id="SSF50249">
    <property type="entry name" value="Nucleic acid-binding proteins"/>
    <property type="match status" value="1"/>
</dbReference>
<dbReference type="InterPro" id="IPR018149">
    <property type="entry name" value="Lys-tRNA-synth_II_C"/>
</dbReference>
<dbReference type="Gene3D" id="2.40.50.140">
    <property type="entry name" value="Nucleic acid-binding proteins"/>
    <property type="match status" value="1"/>
</dbReference>